<feature type="domain" description="Thioredoxin" evidence="2">
    <location>
        <begin position="22"/>
        <end position="161"/>
    </location>
</feature>
<evidence type="ECO:0000313" key="3">
    <source>
        <dbReference type="EMBL" id="TCC97389.1"/>
    </source>
</evidence>
<evidence type="ECO:0000259" key="2">
    <source>
        <dbReference type="PROSITE" id="PS51352"/>
    </source>
</evidence>
<dbReference type="GO" id="GO:0016491">
    <property type="term" value="F:oxidoreductase activity"/>
    <property type="evidence" value="ECO:0007669"/>
    <property type="project" value="InterPro"/>
</dbReference>
<dbReference type="GO" id="GO:0016209">
    <property type="term" value="F:antioxidant activity"/>
    <property type="evidence" value="ECO:0007669"/>
    <property type="project" value="InterPro"/>
</dbReference>
<accession>A0A4R0NAT8</accession>
<evidence type="ECO:0000256" key="1">
    <source>
        <dbReference type="ARBA" id="ARBA00023284"/>
    </source>
</evidence>
<dbReference type="Proteomes" id="UP000293347">
    <property type="component" value="Unassembled WGS sequence"/>
</dbReference>
<dbReference type="AlphaFoldDB" id="A0A4R0NAT8"/>
<dbReference type="EMBL" id="SJSL01000009">
    <property type="protein sequence ID" value="TCC97389.1"/>
    <property type="molecule type" value="Genomic_DNA"/>
</dbReference>
<dbReference type="InterPro" id="IPR017937">
    <property type="entry name" value="Thioredoxin_CS"/>
</dbReference>
<keyword evidence="1" id="KW-0676">Redox-active center</keyword>
<comment type="caution">
    <text evidence="3">The sequence shown here is derived from an EMBL/GenBank/DDBJ whole genome shotgun (WGS) entry which is preliminary data.</text>
</comment>
<dbReference type="PROSITE" id="PS00194">
    <property type="entry name" value="THIOREDOXIN_1"/>
    <property type="match status" value="1"/>
</dbReference>
<proteinExistence type="predicted"/>
<sequence>MKHFLLILLFSSCFLAVRSQELMKGSDLPKAVFYKTDGKTFTTEQISKGKKSLIMFFDATCGHCQKVAAELSKRSKELGHIDLYLVTHDEQTSINYFMNKYGKPLLAMKNVTVLQDKDHVFLPLFHPKQYPALYLYGQDKKLIFWSSNDKDLPKFLALIKN</sequence>
<protein>
    <submittedName>
        <fullName evidence="3">Redoxin domain-containing protein</fullName>
    </submittedName>
</protein>
<name>A0A4R0NAT8_9SPHI</name>
<organism evidence="3 4">
    <name type="scientific">Pedobacter psychroterrae</name>
    <dbReference type="NCBI Taxonomy" id="2530453"/>
    <lineage>
        <taxon>Bacteria</taxon>
        <taxon>Pseudomonadati</taxon>
        <taxon>Bacteroidota</taxon>
        <taxon>Sphingobacteriia</taxon>
        <taxon>Sphingobacteriales</taxon>
        <taxon>Sphingobacteriaceae</taxon>
        <taxon>Pedobacter</taxon>
    </lineage>
</organism>
<keyword evidence="4" id="KW-1185">Reference proteome</keyword>
<dbReference type="Gene3D" id="3.40.30.10">
    <property type="entry name" value="Glutaredoxin"/>
    <property type="match status" value="1"/>
</dbReference>
<reference evidence="3 4" key="1">
    <citation type="submission" date="2019-02" db="EMBL/GenBank/DDBJ databases">
        <title>Pedobacter sp. RP-1-14 sp. nov., isolated from Arctic soil.</title>
        <authorList>
            <person name="Dahal R.H."/>
        </authorList>
    </citation>
    <scope>NUCLEOTIDE SEQUENCE [LARGE SCALE GENOMIC DNA]</scope>
    <source>
        <strain evidence="3 4">RP-1-14</strain>
    </source>
</reference>
<dbReference type="RefSeq" id="WP_131597917.1">
    <property type="nucleotide sequence ID" value="NZ_SJSL01000009.1"/>
</dbReference>
<dbReference type="SUPFAM" id="SSF52833">
    <property type="entry name" value="Thioredoxin-like"/>
    <property type="match status" value="1"/>
</dbReference>
<dbReference type="InterPro" id="IPR000866">
    <property type="entry name" value="AhpC/TSA"/>
</dbReference>
<dbReference type="PROSITE" id="PS51352">
    <property type="entry name" value="THIOREDOXIN_2"/>
    <property type="match status" value="1"/>
</dbReference>
<evidence type="ECO:0000313" key="4">
    <source>
        <dbReference type="Proteomes" id="UP000293347"/>
    </source>
</evidence>
<dbReference type="Pfam" id="PF00578">
    <property type="entry name" value="AhpC-TSA"/>
    <property type="match status" value="1"/>
</dbReference>
<dbReference type="OrthoDB" id="662072at2"/>
<dbReference type="InterPro" id="IPR013766">
    <property type="entry name" value="Thioredoxin_domain"/>
</dbReference>
<gene>
    <name evidence="3" type="ORF">EZ437_20085</name>
</gene>
<dbReference type="InterPro" id="IPR036249">
    <property type="entry name" value="Thioredoxin-like_sf"/>
</dbReference>